<dbReference type="InterPro" id="IPR049457">
    <property type="entry name" value="Emfourin"/>
</dbReference>
<proteinExistence type="predicted"/>
<sequence>MRIVFEMPATGIGFFPGLARPVVIEADRLPPDQASELCELIAATRFFERPERAPAAAARGAADCRQYAVTVEEDGRCRTLHVAEPIVDPDLLRLVRLLEAIARSLRRHT</sequence>
<name>A0ABU8XSQ4_9PROT</name>
<dbReference type="EMBL" id="JBBLZC010000013">
    <property type="protein sequence ID" value="MEK0084248.1"/>
    <property type="molecule type" value="Genomic_DNA"/>
</dbReference>
<comment type="caution">
    <text evidence="1">The sequence shown here is derived from an EMBL/GenBank/DDBJ whole genome shotgun (WGS) entry which is preliminary data.</text>
</comment>
<dbReference type="Proteomes" id="UP001375743">
    <property type="component" value="Unassembled WGS sequence"/>
</dbReference>
<gene>
    <name evidence="1" type="ORF">U1T56_13880</name>
</gene>
<evidence type="ECO:0000313" key="1">
    <source>
        <dbReference type="EMBL" id="MEK0084248.1"/>
    </source>
</evidence>
<dbReference type="RefSeq" id="WP_418160096.1">
    <property type="nucleotide sequence ID" value="NZ_JBBLZC010000013.1"/>
</dbReference>
<evidence type="ECO:0000313" key="2">
    <source>
        <dbReference type="Proteomes" id="UP001375743"/>
    </source>
</evidence>
<protein>
    <submittedName>
        <fullName evidence="1">Protealysin inhibitor emfourin</fullName>
    </submittedName>
</protein>
<organism evidence="1 2">
    <name type="scientific">Benzoatithermus flavus</name>
    <dbReference type="NCBI Taxonomy" id="3108223"/>
    <lineage>
        <taxon>Bacteria</taxon>
        <taxon>Pseudomonadati</taxon>
        <taxon>Pseudomonadota</taxon>
        <taxon>Alphaproteobacteria</taxon>
        <taxon>Geminicoccales</taxon>
        <taxon>Geminicoccaceae</taxon>
        <taxon>Benzoatithermus</taxon>
    </lineage>
</organism>
<keyword evidence="2" id="KW-1185">Reference proteome</keyword>
<dbReference type="Pfam" id="PF20242">
    <property type="entry name" value="Emfourin"/>
    <property type="match status" value="1"/>
</dbReference>
<accession>A0ABU8XSQ4</accession>
<reference evidence="1 2" key="1">
    <citation type="submission" date="2024-01" db="EMBL/GenBank/DDBJ databases">
        <title>Multi-omics insights into the function and evolution of sodium benzoate biodegradation pathways in Benzoatithermus flavus gen. nov., sp. nov. from hot spring.</title>
        <authorList>
            <person name="Hu C.-J."/>
            <person name="Li W.-J."/>
        </authorList>
    </citation>
    <scope>NUCLEOTIDE SEQUENCE [LARGE SCALE GENOMIC DNA]</scope>
    <source>
        <strain evidence="1 2">SYSU G07066</strain>
    </source>
</reference>